<evidence type="ECO:0000313" key="3">
    <source>
        <dbReference type="EMBL" id="KAH6690614.1"/>
    </source>
</evidence>
<feature type="region of interest" description="Disordered" evidence="1">
    <location>
        <begin position="35"/>
        <end position="85"/>
    </location>
</feature>
<evidence type="ECO:0000256" key="1">
    <source>
        <dbReference type="SAM" id="MobiDB-lite"/>
    </source>
</evidence>
<dbReference type="Proteomes" id="UP000770015">
    <property type="component" value="Unassembled WGS sequence"/>
</dbReference>
<feature type="domain" description="AHC1-like C2H2 zinc-finger" evidence="2">
    <location>
        <begin position="278"/>
        <end position="330"/>
    </location>
</feature>
<evidence type="ECO:0000313" key="4">
    <source>
        <dbReference type="Proteomes" id="UP000770015"/>
    </source>
</evidence>
<feature type="compositionally biased region" description="Basic and acidic residues" evidence="1">
    <location>
        <begin position="530"/>
        <end position="546"/>
    </location>
</feature>
<dbReference type="OrthoDB" id="5355528at2759"/>
<keyword evidence="4" id="KW-1185">Reference proteome</keyword>
<feature type="compositionally biased region" description="Polar residues" evidence="1">
    <location>
        <begin position="553"/>
        <end position="564"/>
    </location>
</feature>
<dbReference type="EMBL" id="JAGSXJ010000006">
    <property type="protein sequence ID" value="KAH6690614.1"/>
    <property type="molecule type" value="Genomic_DNA"/>
</dbReference>
<feature type="compositionally biased region" description="Acidic residues" evidence="1">
    <location>
        <begin position="568"/>
        <end position="577"/>
    </location>
</feature>
<feature type="region of interest" description="Disordered" evidence="1">
    <location>
        <begin position="501"/>
        <end position="648"/>
    </location>
</feature>
<gene>
    <name evidence="3" type="ORF">F5X68DRAFT_71410</name>
</gene>
<protein>
    <recommendedName>
        <fullName evidence="2">AHC1-like C2H2 zinc-finger domain-containing protein</fullName>
    </recommendedName>
</protein>
<dbReference type="Pfam" id="PF25909">
    <property type="entry name" value="zf-C2H2_AHC1"/>
    <property type="match status" value="1"/>
</dbReference>
<comment type="caution">
    <text evidence="3">The sequence shown here is derived from an EMBL/GenBank/DDBJ whole genome shotgun (WGS) entry which is preliminary data.</text>
</comment>
<proteinExistence type="predicted"/>
<evidence type="ECO:0000259" key="2">
    <source>
        <dbReference type="Pfam" id="PF25909"/>
    </source>
</evidence>
<accession>A0A9P8VHT5</accession>
<dbReference type="InterPro" id="IPR058706">
    <property type="entry name" value="zf-C2H2_AHC1-like"/>
</dbReference>
<organism evidence="3 4">
    <name type="scientific">Plectosphaerella plurivora</name>
    <dbReference type="NCBI Taxonomy" id="936078"/>
    <lineage>
        <taxon>Eukaryota</taxon>
        <taxon>Fungi</taxon>
        <taxon>Dikarya</taxon>
        <taxon>Ascomycota</taxon>
        <taxon>Pezizomycotina</taxon>
        <taxon>Sordariomycetes</taxon>
        <taxon>Hypocreomycetidae</taxon>
        <taxon>Glomerellales</taxon>
        <taxon>Plectosphaerellaceae</taxon>
        <taxon>Plectosphaerella</taxon>
    </lineage>
</organism>
<dbReference type="AlphaFoldDB" id="A0A9P8VHT5"/>
<feature type="region of interest" description="Disordered" evidence="1">
    <location>
        <begin position="463"/>
        <end position="488"/>
    </location>
</feature>
<reference evidence="3" key="1">
    <citation type="journal article" date="2021" name="Nat. Commun.">
        <title>Genetic determinants of endophytism in the Arabidopsis root mycobiome.</title>
        <authorList>
            <person name="Mesny F."/>
            <person name="Miyauchi S."/>
            <person name="Thiergart T."/>
            <person name="Pickel B."/>
            <person name="Atanasova L."/>
            <person name="Karlsson M."/>
            <person name="Huettel B."/>
            <person name="Barry K.W."/>
            <person name="Haridas S."/>
            <person name="Chen C."/>
            <person name="Bauer D."/>
            <person name="Andreopoulos W."/>
            <person name="Pangilinan J."/>
            <person name="LaButti K."/>
            <person name="Riley R."/>
            <person name="Lipzen A."/>
            <person name="Clum A."/>
            <person name="Drula E."/>
            <person name="Henrissat B."/>
            <person name="Kohler A."/>
            <person name="Grigoriev I.V."/>
            <person name="Martin F.M."/>
            <person name="Hacquard S."/>
        </authorList>
    </citation>
    <scope>NUCLEOTIDE SEQUENCE</scope>
    <source>
        <strain evidence="3">MPI-SDFR-AT-0117</strain>
    </source>
</reference>
<name>A0A9P8VHT5_9PEZI</name>
<sequence length="648" mass="69490">MLTSFRFWGSERGNDSLNLDGHSMQASASFHQPLLSNNTFISPPYTPVRPPKRRRDSLGDATSSTDEATNRSSPAKKAKLELSPELQPVMPASSLEMEVEPSPTATPVAAGLDEARDAIRYQFGLEILLKHDELRLINQELAKCQVALEQLRRCHLIPYPVTCPTPSQMLEISSGKGPAVRGALGQAVPQWAAPFGVVEGPYARHYAKWLIPDPKFDGIEPEWHPVADNGRGRASAEGRTTRNSIVDFASLSGKSRPARGVGSKLHSLSSGYAQPKDKAGPCVLKRSDGQTVKLVCIDCHRENFSSTQGFINHCRIAHRRDFKSHEEAAVHCGHAINTGDSATAPTAVPEEKEKVVAAAPVPRPSGLVHPLANAQLTEQQAYSALQSRIAASLELYHQGKLPGVSSIPSATAASSGATGTVDKTSFSGDASTPFLSRLMQKRKFDGNLADLVRDAKQKVALDEMLSPSEDSDDMDGPAVDGTSATRAPVVMRMPARAISSPAPLATVARPASSKGRSPHMGFASPPVSVSDKDEDRTVRRLHHDAMDLDADMSPSTLVSNNAPSLVSDDGEYDDSDDACSVSDGSDAIEAGSVSDVAEINIEEDHEPRSMRHHRTSSGVDSGLGLKKEEPSHVTFINPVNNGKRAQKL</sequence>
<feature type="compositionally biased region" description="Polar residues" evidence="1">
    <location>
        <begin position="60"/>
        <end position="73"/>
    </location>
</feature>